<evidence type="ECO:0000313" key="2">
    <source>
        <dbReference type="EMBL" id="MCS7478450.1"/>
    </source>
</evidence>
<dbReference type="RefSeq" id="WP_259623962.1">
    <property type="nucleotide sequence ID" value="NZ_JANYMP010000007.1"/>
</dbReference>
<dbReference type="EMBL" id="JANYMP010000007">
    <property type="protein sequence ID" value="MCS7478450.1"/>
    <property type="molecule type" value="Genomic_DNA"/>
</dbReference>
<gene>
    <name evidence="2" type="ORF">NZH93_16445</name>
</gene>
<organism evidence="2 3">
    <name type="scientific">Umezawaea endophytica</name>
    <dbReference type="NCBI Taxonomy" id="1654476"/>
    <lineage>
        <taxon>Bacteria</taxon>
        <taxon>Bacillati</taxon>
        <taxon>Actinomycetota</taxon>
        <taxon>Actinomycetes</taxon>
        <taxon>Pseudonocardiales</taxon>
        <taxon>Pseudonocardiaceae</taxon>
        <taxon>Umezawaea</taxon>
    </lineage>
</organism>
<sequence length="107" mass="11632">MSVEGTWDLVVDTPLGKQRAVLELSTRDGELRGTARDLKHGEEVELVDLVVDGDRLTWTQSITKPMRLNLAFDVTVGGDEMTGHSKAGRLPRSKVSGHRAAPEGGRP</sequence>
<feature type="compositionally biased region" description="Basic residues" evidence="1">
    <location>
        <begin position="86"/>
        <end position="97"/>
    </location>
</feature>
<dbReference type="Proteomes" id="UP001141259">
    <property type="component" value="Unassembled WGS sequence"/>
</dbReference>
<dbReference type="AlphaFoldDB" id="A0A9X2VKU2"/>
<comment type="caution">
    <text evidence="2">The sequence shown here is derived from an EMBL/GenBank/DDBJ whole genome shotgun (WGS) entry which is preliminary data.</text>
</comment>
<protein>
    <submittedName>
        <fullName evidence="2">Uncharacterized protein</fullName>
    </submittedName>
</protein>
<feature type="region of interest" description="Disordered" evidence="1">
    <location>
        <begin position="80"/>
        <end position="107"/>
    </location>
</feature>
<evidence type="ECO:0000313" key="3">
    <source>
        <dbReference type="Proteomes" id="UP001141259"/>
    </source>
</evidence>
<reference evidence="2" key="1">
    <citation type="submission" date="2022-08" db="EMBL/GenBank/DDBJ databases">
        <authorList>
            <person name="Tistechok S."/>
            <person name="Samborskyy M."/>
            <person name="Roman I."/>
        </authorList>
    </citation>
    <scope>NUCLEOTIDE SEQUENCE</scope>
    <source>
        <strain evidence="2">DSM 103496</strain>
    </source>
</reference>
<proteinExistence type="predicted"/>
<accession>A0A9X2VKU2</accession>
<evidence type="ECO:0000256" key="1">
    <source>
        <dbReference type="SAM" id="MobiDB-lite"/>
    </source>
</evidence>
<keyword evidence="3" id="KW-1185">Reference proteome</keyword>
<name>A0A9X2VKU2_9PSEU</name>